<feature type="transmembrane region" description="Helical" evidence="7">
    <location>
        <begin position="332"/>
        <end position="350"/>
    </location>
</feature>
<evidence type="ECO:0000256" key="3">
    <source>
        <dbReference type="ARBA" id="ARBA00022692"/>
    </source>
</evidence>
<keyword evidence="5 7" id="KW-0472">Membrane</keyword>
<protein>
    <recommendedName>
        <fullName evidence="10">DUF726-domain-containing protein</fullName>
    </recommendedName>
</protein>
<dbReference type="GO" id="GO:0016020">
    <property type="term" value="C:membrane"/>
    <property type="evidence" value="ECO:0007669"/>
    <property type="project" value="UniProtKB-SubCell"/>
</dbReference>
<feature type="region of interest" description="Disordered" evidence="6">
    <location>
        <begin position="641"/>
        <end position="675"/>
    </location>
</feature>
<evidence type="ECO:0000256" key="6">
    <source>
        <dbReference type="SAM" id="MobiDB-lite"/>
    </source>
</evidence>
<dbReference type="RefSeq" id="XP_064703986.1">
    <property type="nucleotide sequence ID" value="XM_064849283.1"/>
</dbReference>
<evidence type="ECO:0000256" key="1">
    <source>
        <dbReference type="ARBA" id="ARBA00004141"/>
    </source>
</evidence>
<sequence length="675" mass="73183">MASFLKKIAGGGSAQPEQHSDQGQSLTTILSTHEDKSELLLLIANCMGLMRRQVADIFDPDKGHENWNRVLAPGAGDKKVIKSSDHTPNTEATERASEPSAEQLEAKKQKGYERRAAELSSAKMTELKEATLNHFDTWRDKVIQRLGEAINQHQEGDSGPLESKPQAPGNQQNRNDQLSQKLEDTESDNALQQLYPPQETLLRKLPQAQRVLILHSLLLLLLSLETYTAESRVLLLRITSSLGLPMKLLAEDETQVAKGLLESAKQHMNADADTKKKAEENASSRKWKVGLGAAAGAVLIGVTGGLAAPLLAAGVGSLMGGIGLGATATAGYLGALAGSAPLVGALFGAYGGRMTGRVIDEYAREVDDFAFIPLHKPHRFPGKNSEGDSRHLRVAIGISGYLNDDSEVVKPWKVIGNSVEGFALRWEVKSLLKLGNALTAYVRSYAWGWAKKEIISRTVFAALASALTLPYGLAKATKLVDNPWSVAAARSDKAGKVLAQALISKVQGERPVTLLGYSLGARLIYSCLDELANRRVFGLVESVVLVGAAAPSDSVAWRKLRAVVSGRLINVYSTNDYLLGILYRTSSLQYGIAGLQAIEDVPGIENVDASEFVDGHTQYRFLIGRILGQVGLEDIDASEEEQQMIALQHNQKKDEEERVKSEQEEKTTENIPSDK</sequence>
<evidence type="ECO:0000313" key="8">
    <source>
        <dbReference type="EMBL" id="KAK5048627.1"/>
    </source>
</evidence>
<comment type="subcellular location">
    <subcellularLocation>
        <location evidence="1">Membrane</location>
        <topology evidence="1">Multi-pass membrane protein</topology>
    </subcellularLocation>
</comment>
<gene>
    <name evidence="8" type="ORF">LTR84_005718</name>
</gene>
<dbReference type="Proteomes" id="UP001358417">
    <property type="component" value="Unassembled WGS sequence"/>
</dbReference>
<evidence type="ECO:0000256" key="5">
    <source>
        <dbReference type="ARBA" id="ARBA00023136"/>
    </source>
</evidence>
<evidence type="ECO:0008006" key="10">
    <source>
        <dbReference type="Google" id="ProtNLM"/>
    </source>
</evidence>
<dbReference type="EMBL" id="JAVRRD010000021">
    <property type="protein sequence ID" value="KAK5048627.1"/>
    <property type="molecule type" value="Genomic_DNA"/>
</dbReference>
<dbReference type="PANTHER" id="PTHR17920:SF22">
    <property type="entry name" value="DUF726 DOMAIN PROTEIN (AFU_ORTHOLOGUE AFUA_2G12860)"/>
    <property type="match status" value="1"/>
</dbReference>
<feature type="transmembrane region" description="Helical" evidence="7">
    <location>
        <begin position="289"/>
        <end position="312"/>
    </location>
</feature>
<dbReference type="GeneID" id="89973893"/>
<proteinExistence type="inferred from homology"/>
<organism evidence="8 9">
    <name type="scientific">Exophiala bonariae</name>
    <dbReference type="NCBI Taxonomy" id="1690606"/>
    <lineage>
        <taxon>Eukaryota</taxon>
        <taxon>Fungi</taxon>
        <taxon>Dikarya</taxon>
        <taxon>Ascomycota</taxon>
        <taxon>Pezizomycotina</taxon>
        <taxon>Eurotiomycetes</taxon>
        <taxon>Chaetothyriomycetidae</taxon>
        <taxon>Chaetothyriales</taxon>
        <taxon>Herpotrichiellaceae</taxon>
        <taxon>Exophiala</taxon>
    </lineage>
</organism>
<name>A0AAV9N6N1_9EURO</name>
<evidence type="ECO:0000256" key="2">
    <source>
        <dbReference type="ARBA" id="ARBA00009824"/>
    </source>
</evidence>
<dbReference type="InterPro" id="IPR007941">
    <property type="entry name" value="DUF726"/>
</dbReference>
<feature type="compositionally biased region" description="Basic and acidic residues" evidence="6">
    <location>
        <begin position="104"/>
        <end position="117"/>
    </location>
</feature>
<reference evidence="8 9" key="1">
    <citation type="submission" date="2023-08" db="EMBL/GenBank/DDBJ databases">
        <title>Black Yeasts Isolated from many extreme environments.</title>
        <authorList>
            <person name="Coleine C."/>
            <person name="Stajich J.E."/>
            <person name="Selbmann L."/>
        </authorList>
    </citation>
    <scope>NUCLEOTIDE SEQUENCE [LARGE SCALE GENOMIC DNA]</scope>
    <source>
        <strain evidence="8 9">CCFEE 5792</strain>
    </source>
</reference>
<dbReference type="SUPFAM" id="SSF53474">
    <property type="entry name" value="alpha/beta-Hydrolases"/>
    <property type="match status" value="1"/>
</dbReference>
<dbReference type="Pfam" id="PF05277">
    <property type="entry name" value="DUF726"/>
    <property type="match status" value="1"/>
</dbReference>
<feature type="compositionally biased region" description="Basic and acidic residues" evidence="6">
    <location>
        <begin position="651"/>
        <end position="675"/>
    </location>
</feature>
<dbReference type="Gene3D" id="3.40.50.1820">
    <property type="entry name" value="alpha/beta hydrolase"/>
    <property type="match status" value="1"/>
</dbReference>
<evidence type="ECO:0000313" key="9">
    <source>
        <dbReference type="Proteomes" id="UP001358417"/>
    </source>
</evidence>
<comment type="caution">
    <text evidence="8">The sequence shown here is derived from an EMBL/GenBank/DDBJ whole genome shotgun (WGS) entry which is preliminary data.</text>
</comment>
<keyword evidence="9" id="KW-1185">Reference proteome</keyword>
<accession>A0AAV9N6N1</accession>
<feature type="region of interest" description="Disordered" evidence="6">
    <location>
        <begin position="153"/>
        <end position="184"/>
    </location>
</feature>
<evidence type="ECO:0000256" key="4">
    <source>
        <dbReference type="ARBA" id="ARBA00022989"/>
    </source>
</evidence>
<comment type="similarity">
    <text evidence="2">Belongs to the TMCO4 family.</text>
</comment>
<dbReference type="InterPro" id="IPR029058">
    <property type="entry name" value="AB_hydrolase_fold"/>
</dbReference>
<feature type="compositionally biased region" description="Polar residues" evidence="6">
    <location>
        <begin position="168"/>
        <end position="180"/>
    </location>
</feature>
<keyword evidence="3 7" id="KW-0812">Transmembrane</keyword>
<evidence type="ECO:0000256" key="7">
    <source>
        <dbReference type="SAM" id="Phobius"/>
    </source>
</evidence>
<dbReference type="PANTHER" id="PTHR17920">
    <property type="entry name" value="TRANSMEMBRANE AND COILED-COIL DOMAIN-CONTAINING PROTEIN 4 TMCO4"/>
    <property type="match status" value="1"/>
</dbReference>
<feature type="region of interest" description="Disordered" evidence="6">
    <location>
        <begin position="77"/>
        <end position="121"/>
    </location>
</feature>
<keyword evidence="4 7" id="KW-1133">Transmembrane helix</keyword>
<dbReference type="AlphaFoldDB" id="A0AAV9N6N1"/>